<name>A0A517MWV9_9BACT</name>
<dbReference type="KEGG" id="amob:HG15A2_26850"/>
<dbReference type="EMBL" id="CP036263">
    <property type="protein sequence ID" value="QDS99362.1"/>
    <property type="molecule type" value="Genomic_DNA"/>
</dbReference>
<dbReference type="AlphaFoldDB" id="A0A517MWV9"/>
<reference evidence="1 2" key="1">
    <citation type="submission" date="2019-02" db="EMBL/GenBank/DDBJ databases">
        <title>Deep-cultivation of Planctomycetes and their phenomic and genomic characterization uncovers novel biology.</title>
        <authorList>
            <person name="Wiegand S."/>
            <person name="Jogler M."/>
            <person name="Boedeker C."/>
            <person name="Pinto D."/>
            <person name="Vollmers J."/>
            <person name="Rivas-Marin E."/>
            <person name="Kohn T."/>
            <person name="Peeters S.H."/>
            <person name="Heuer A."/>
            <person name="Rast P."/>
            <person name="Oberbeckmann S."/>
            <person name="Bunk B."/>
            <person name="Jeske O."/>
            <person name="Meyerdierks A."/>
            <person name="Storesund J.E."/>
            <person name="Kallscheuer N."/>
            <person name="Luecker S."/>
            <person name="Lage O.M."/>
            <person name="Pohl T."/>
            <person name="Merkel B.J."/>
            <person name="Hornburger P."/>
            <person name="Mueller R.-W."/>
            <person name="Bruemmer F."/>
            <person name="Labrenz M."/>
            <person name="Spormann A.M."/>
            <person name="Op den Camp H."/>
            <person name="Overmann J."/>
            <person name="Amann R."/>
            <person name="Jetten M.S.M."/>
            <person name="Mascher T."/>
            <person name="Medema M.H."/>
            <person name="Devos D.P."/>
            <person name="Kaster A.-K."/>
            <person name="Ovreas L."/>
            <person name="Rohde M."/>
            <person name="Galperin M.Y."/>
            <person name="Jogler C."/>
        </authorList>
    </citation>
    <scope>NUCLEOTIDE SEQUENCE [LARGE SCALE GENOMIC DNA]</scope>
    <source>
        <strain evidence="1 2">HG15A2</strain>
    </source>
</reference>
<dbReference type="OrthoDB" id="290652at2"/>
<sequence>MSDRRETQERRDKNERRRHARRLANDDQGLVLELNGSELSAVELQRVGAGSPETVSAIKMTWRKEATTLNSETGMQELTEAIQVVAKHFNLQTPVVHLVLSGEFCVTRAIRGTNEEVRAELQRLSQRSRLYLSLGPGEKVIVSKTRTLDARHQYALAAVCNSKTLSTIQLAAESTGLHIASIEPALSAANRAICRISDVPETPYLLIHLDESTPDIGVCHGGQLLLDYRPGGRANPAELPALLSEHLNRLQRHTGRQLHAPPPELRKVYLCGQENSVEAALESFAKQGQFEVSRATVEQVDATWTLGESASRQAGIPALGALLSNFFMGDSEPDGPNLMEHIIASTREPLKPTLIRSAIPIAATLLVAAVIGMLNQHMQSDIDALQANLDELAPAQARATELRLQLMSSQAKLTEIKTVAEQLGKPLGSHLIEQLGNCMPGDVWLSHLNVTNGTAVQIQGSSFLEAGVYDFVHWLEQSPAFAEVALKSTSAGSSKSGPITGFNLELDVAKFNDQTDLPVEKVAHNE</sequence>
<keyword evidence="2" id="KW-1185">Reference proteome</keyword>
<dbReference type="InterPro" id="IPR052534">
    <property type="entry name" value="Extracell_DNA_Util/SecSys_Comp"/>
</dbReference>
<dbReference type="Proteomes" id="UP000319852">
    <property type="component" value="Chromosome"/>
</dbReference>
<dbReference type="Pfam" id="PF05137">
    <property type="entry name" value="PilN"/>
    <property type="match status" value="1"/>
</dbReference>
<organism evidence="1 2">
    <name type="scientific">Adhaeretor mobilis</name>
    <dbReference type="NCBI Taxonomy" id="1930276"/>
    <lineage>
        <taxon>Bacteria</taxon>
        <taxon>Pseudomonadati</taxon>
        <taxon>Planctomycetota</taxon>
        <taxon>Planctomycetia</taxon>
        <taxon>Pirellulales</taxon>
        <taxon>Lacipirellulaceae</taxon>
        <taxon>Adhaeretor</taxon>
    </lineage>
</organism>
<proteinExistence type="predicted"/>
<accession>A0A517MWV9</accession>
<dbReference type="InterPro" id="IPR007813">
    <property type="entry name" value="PilN"/>
</dbReference>
<protein>
    <submittedName>
        <fullName evidence="1">Fimbrial assembly protein (PilN)</fullName>
    </submittedName>
</protein>
<dbReference type="PANTHER" id="PTHR40278:SF1">
    <property type="entry name" value="DNA UTILIZATION PROTEIN HOFN"/>
    <property type="match status" value="1"/>
</dbReference>
<gene>
    <name evidence="1" type="ORF">HG15A2_26850</name>
</gene>
<dbReference type="PANTHER" id="PTHR40278">
    <property type="entry name" value="DNA UTILIZATION PROTEIN HOFN"/>
    <property type="match status" value="1"/>
</dbReference>
<dbReference type="RefSeq" id="WP_145060592.1">
    <property type="nucleotide sequence ID" value="NZ_CP036263.1"/>
</dbReference>
<evidence type="ECO:0000313" key="1">
    <source>
        <dbReference type="EMBL" id="QDS99362.1"/>
    </source>
</evidence>
<evidence type="ECO:0000313" key="2">
    <source>
        <dbReference type="Proteomes" id="UP000319852"/>
    </source>
</evidence>